<evidence type="ECO:0000259" key="6">
    <source>
        <dbReference type="PROSITE" id="PS52027"/>
    </source>
</evidence>
<keyword evidence="1" id="KW-0479">Metal-binding</keyword>
<feature type="region of interest" description="Disordered" evidence="5">
    <location>
        <begin position="124"/>
        <end position="182"/>
    </location>
</feature>
<evidence type="ECO:0000256" key="4">
    <source>
        <dbReference type="PROSITE-ProRule" id="PRU01371"/>
    </source>
</evidence>
<dbReference type="Pfam" id="PF13913">
    <property type="entry name" value="zf-C2HC_2"/>
    <property type="match status" value="1"/>
</dbReference>
<dbReference type="AlphaFoldDB" id="A0A8T1WGS1"/>
<feature type="domain" description="C2HC/C3H-type" evidence="6">
    <location>
        <begin position="106"/>
        <end position="135"/>
    </location>
</feature>
<dbReference type="GO" id="GO:0008270">
    <property type="term" value="F:zinc ion binding"/>
    <property type="evidence" value="ECO:0007669"/>
    <property type="project" value="UniProtKB-KW"/>
</dbReference>
<feature type="region of interest" description="Disordered" evidence="5">
    <location>
        <begin position="217"/>
        <end position="245"/>
    </location>
</feature>
<keyword evidence="3" id="KW-0862">Zinc</keyword>
<dbReference type="EMBL" id="JAGDFM010000011">
    <property type="protein sequence ID" value="KAG7392405.1"/>
    <property type="molecule type" value="Genomic_DNA"/>
</dbReference>
<protein>
    <recommendedName>
        <fullName evidence="6">C2HC/C3H-type domain-containing protein</fullName>
    </recommendedName>
</protein>
<comment type="caution">
    <text evidence="7">The sequence shown here is derived from an EMBL/GenBank/DDBJ whole genome shotgun (WGS) entry which is preliminary data.</text>
</comment>
<reference evidence="7" key="1">
    <citation type="submission" date="2021-02" db="EMBL/GenBank/DDBJ databases">
        <authorList>
            <person name="Palmer J.M."/>
        </authorList>
    </citation>
    <scope>NUCLEOTIDE SEQUENCE</scope>
    <source>
        <strain evidence="7">SCRP734</strain>
    </source>
</reference>
<proteinExistence type="predicted"/>
<evidence type="ECO:0000313" key="7">
    <source>
        <dbReference type="EMBL" id="KAG7392405.1"/>
    </source>
</evidence>
<dbReference type="Proteomes" id="UP000694044">
    <property type="component" value="Unassembled WGS sequence"/>
</dbReference>
<dbReference type="PROSITE" id="PS52027">
    <property type="entry name" value="ZF_C2HC_C3H"/>
    <property type="match status" value="1"/>
</dbReference>
<name>A0A8T1WGS1_9STRA</name>
<evidence type="ECO:0000256" key="3">
    <source>
        <dbReference type="ARBA" id="ARBA00022833"/>
    </source>
</evidence>
<dbReference type="InterPro" id="IPR049899">
    <property type="entry name" value="Znf_C2HC_C3H"/>
</dbReference>
<evidence type="ECO:0000256" key="1">
    <source>
        <dbReference type="ARBA" id="ARBA00022723"/>
    </source>
</evidence>
<keyword evidence="2 4" id="KW-0863">Zinc-finger</keyword>
<keyword evidence="8" id="KW-1185">Reference proteome</keyword>
<accession>A0A8T1WGS1</accession>
<dbReference type="OrthoDB" id="63593at2759"/>
<evidence type="ECO:0000313" key="8">
    <source>
        <dbReference type="Proteomes" id="UP000694044"/>
    </source>
</evidence>
<sequence length="245" mass="27379">MKLLVPGESMRQRAAPPVSIGCLACNGQYFAASLPIHQKTCFQRNAFVLVACEKCKLGVRACDFHSHTASCTGKPVDNNTFGFHNRQRSNLAQRAPMELNLPESDGRVRCKICERAFSQDRIPKHQSVCHGKPRSSKENHEPRRRPLIPLHQQAQDASVKRLAGRPRRKTVRVQRSLASQPRQVSFDFVSDRTSRVEFQQSRDTSRLQSCSYPGARTMQSGGCDTSNASSASNPLATNALMTMRR</sequence>
<evidence type="ECO:0000256" key="5">
    <source>
        <dbReference type="SAM" id="MobiDB-lite"/>
    </source>
</evidence>
<feature type="compositionally biased region" description="Basic residues" evidence="5">
    <location>
        <begin position="162"/>
        <end position="172"/>
    </location>
</feature>
<gene>
    <name evidence="7" type="ORF">PHYPSEUDO_000813</name>
</gene>
<organism evidence="7 8">
    <name type="scientific">Phytophthora pseudosyringae</name>
    <dbReference type="NCBI Taxonomy" id="221518"/>
    <lineage>
        <taxon>Eukaryota</taxon>
        <taxon>Sar</taxon>
        <taxon>Stramenopiles</taxon>
        <taxon>Oomycota</taxon>
        <taxon>Peronosporomycetes</taxon>
        <taxon>Peronosporales</taxon>
        <taxon>Peronosporaceae</taxon>
        <taxon>Phytophthora</taxon>
    </lineage>
</organism>
<evidence type="ECO:0000256" key="2">
    <source>
        <dbReference type="ARBA" id="ARBA00022771"/>
    </source>
</evidence>